<evidence type="ECO:0000256" key="4">
    <source>
        <dbReference type="ARBA" id="ARBA00005259"/>
    </source>
</evidence>
<dbReference type="GO" id="GO:0008703">
    <property type="term" value="F:5-amino-6-(5-phosphoribosylamino)uracil reductase activity"/>
    <property type="evidence" value="ECO:0007669"/>
    <property type="project" value="UniProtKB-EC"/>
</dbReference>
<evidence type="ECO:0000256" key="6">
    <source>
        <dbReference type="ARBA" id="ARBA00022619"/>
    </source>
</evidence>
<evidence type="ECO:0000256" key="7">
    <source>
        <dbReference type="ARBA" id="ARBA00022723"/>
    </source>
</evidence>
<dbReference type="GO" id="GO:0008270">
    <property type="term" value="F:zinc ion binding"/>
    <property type="evidence" value="ECO:0007669"/>
    <property type="project" value="InterPro"/>
</dbReference>
<feature type="binding site" evidence="17">
    <location>
        <position position="222"/>
    </location>
    <ligand>
        <name>NADP(+)</name>
        <dbReference type="ChEBI" id="CHEBI:58349"/>
    </ligand>
</feature>
<keyword evidence="21" id="KW-1185">Reference proteome</keyword>
<feature type="binding site" evidence="17">
    <location>
        <position position="184"/>
    </location>
    <ligand>
        <name>substrate</name>
    </ligand>
</feature>
<dbReference type="EC" id="3.5.4.26" evidence="15"/>
<evidence type="ECO:0000313" key="20">
    <source>
        <dbReference type="EMBL" id="RLQ95253.1"/>
    </source>
</evidence>
<feature type="active site" description="Proton donor" evidence="16">
    <location>
        <position position="52"/>
    </location>
</feature>
<dbReference type="Gene3D" id="3.40.140.10">
    <property type="entry name" value="Cytidine Deaminase, domain 2"/>
    <property type="match status" value="1"/>
</dbReference>
<dbReference type="GO" id="GO:0050661">
    <property type="term" value="F:NADP binding"/>
    <property type="evidence" value="ECO:0007669"/>
    <property type="project" value="InterPro"/>
</dbReference>
<keyword evidence="11 15" id="KW-0560">Oxidoreductase</keyword>
<comment type="pathway">
    <text evidence="2 15">Cofactor biosynthesis; riboflavin biosynthesis; 5-amino-6-(D-ribitylamino)uracil from GTP: step 2/4.</text>
</comment>
<feature type="binding site" evidence="17">
    <location>
        <position position="168"/>
    </location>
    <ligand>
        <name>substrate</name>
    </ligand>
</feature>
<dbReference type="GO" id="GO:0008835">
    <property type="term" value="F:diaminohydroxyphosphoribosylaminopyrimidine deaminase activity"/>
    <property type="evidence" value="ECO:0007669"/>
    <property type="project" value="UniProtKB-EC"/>
</dbReference>
<dbReference type="GO" id="GO:0009231">
    <property type="term" value="P:riboflavin biosynthetic process"/>
    <property type="evidence" value="ECO:0007669"/>
    <property type="project" value="UniProtKB-UniPathway"/>
</dbReference>
<dbReference type="SUPFAM" id="SSF53597">
    <property type="entry name" value="Dihydrofolate reductase-like"/>
    <property type="match status" value="1"/>
</dbReference>
<dbReference type="Pfam" id="PF00383">
    <property type="entry name" value="dCMP_cyt_deam_1"/>
    <property type="match status" value="1"/>
</dbReference>
<dbReference type="NCBIfam" id="TIGR00227">
    <property type="entry name" value="ribD_Cterm"/>
    <property type="match status" value="1"/>
</dbReference>
<keyword evidence="10 15" id="KW-0521">NADP</keyword>
<evidence type="ECO:0000256" key="15">
    <source>
        <dbReference type="PIRNR" id="PIRNR006769"/>
    </source>
</evidence>
<dbReference type="OrthoDB" id="9800865at2"/>
<feature type="binding site" evidence="17">
    <location>
        <position position="154"/>
    </location>
    <ligand>
        <name>NADP(+)</name>
        <dbReference type="ChEBI" id="CHEBI:58349"/>
    </ligand>
</feature>
<dbReference type="EMBL" id="RCVZ01000007">
    <property type="protein sequence ID" value="RLQ95253.1"/>
    <property type="molecule type" value="Genomic_DNA"/>
</dbReference>
<comment type="cofactor">
    <cofactor evidence="15 18">
        <name>Zn(2+)</name>
        <dbReference type="ChEBI" id="CHEBI:29105"/>
    </cofactor>
    <text evidence="15 18">Binds 1 zinc ion.</text>
</comment>
<feature type="binding site" evidence="17">
    <location>
        <position position="196"/>
    </location>
    <ligand>
        <name>NADP(+)</name>
        <dbReference type="ChEBI" id="CHEBI:58349"/>
    </ligand>
</feature>
<comment type="pathway">
    <text evidence="3 15">Cofactor biosynthesis; riboflavin biosynthesis; 5-amino-6-(D-ribitylamino)uracil from GTP: step 3/4.</text>
</comment>
<feature type="binding site" evidence="17">
    <location>
        <position position="291"/>
    </location>
    <ligand>
        <name>substrate</name>
    </ligand>
</feature>
<feature type="binding site" evidence="18">
    <location>
        <position position="75"/>
    </location>
    <ligand>
        <name>Zn(2+)</name>
        <dbReference type="ChEBI" id="CHEBI:29105"/>
        <note>catalytic</note>
    </ligand>
</feature>
<proteinExistence type="inferred from homology"/>
<dbReference type="InterPro" id="IPR011549">
    <property type="entry name" value="RibD_C"/>
</dbReference>
<evidence type="ECO:0000256" key="3">
    <source>
        <dbReference type="ARBA" id="ARBA00004910"/>
    </source>
</evidence>
<dbReference type="CDD" id="cd01284">
    <property type="entry name" value="Riboflavin_deaminase-reductase"/>
    <property type="match status" value="1"/>
</dbReference>
<keyword evidence="8 15" id="KW-0378">Hydrolase</keyword>
<feature type="binding site" evidence="17">
    <location>
        <position position="207"/>
    </location>
    <ligand>
        <name>substrate</name>
    </ligand>
</feature>
<evidence type="ECO:0000256" key="12">
    <source>
        <dbReference type="ARBA" id="ARBA00023268"/>
    </source>
</evidence>
<keyword evidence="9 15" id="KW-0862">Zinc</keyword>
<gene>
    <name evidence="20" type="primary">ribD</name>
    <name evidence="20" type="ORF">D9X91_12120</name>
</gene>
<evidence type="ECO:0000313" key="21">
    <source>
        <dbReference type="Proteomes" id="UP000276770"/>
    </source>
</evidence>
<dbReference type="PROSITE" id="PS51747">
    <property type="entry name" value="CYT_DCMP_DEAMINASES_2"/>
    <property type="match status" value="1"/>
</dbReference>
<sequence>MGAERYMEIALAMAKETIGQTSPNPSVGCVIAKDGEIVGLGAHLRAGTEHAEIHALQQAGENARGAELFVTLEPCSHYGKTPPCVNAILEHGIRKVYIAVLDPNPLVAGRGAAILEEAGVDVDVGILEEEALELNKMFFHYIKTNRPYVTLKSALTLDGKMATSTGDSKWITSQEARLDVHQYRHRHDAILIGSNTALKDNPHLTTRLPHGGRNPIRIVLDSSLKIRLDANILHDHAAKTIFICSEDAPLEKEKELVEMGMMVKRLKEPASQLSEVLDWLGEQNITSLFVEGGSAIHTSFIEEGLFQEIVLYVAPKLLGGKGAIPFIGGESPELMAHSKPLEFASVELIGKDIKIVAKPC</sequence>
<evidence type="ECO:0000256" key="5">
    <source>
        <dbReference type="ARBA" id="ARBA00007417"/>
    </source>
</evidence>
<comment type="caution">
    <text evidence="20">The sequence shown here is derived from an EMBL/GenBank/DDBJ whole genome shotgun (WGS) entry which is preliminary data.</text>
</comment>
<evidence type="ECO:0000256" key="17">
    <source>
        <dbReference type="PIRSR" id="PIRSR006769-2"/>
    </source>
</evidence>
<feature type="binding site" evidence="17">
    <location>
        <position position="204"/>
    </location>
    <ligand>
        <name>substrate</name>
    </ligand>
</feature>
<dbReference type="InterPro" id="IPR002734">
    <property type="entry name" value="RibDG_C"/>
</dbReference>
<dbReference type="AlphaFoldDB" id="A0A3L7JWZ2"/>
<keyword evidence="7 15" id="KW-0479">Metal-binding</keyword>
<dbReference type="FunFam" id="3.40.140.10:FF:000025">
    <property type="entry name" value="Riboflavin biosynthesis protein RibD"/>
    <property type="match status" value="1"/>
</dbReference>
<feature type="binding site" evidence="17">
    <location>
        <position position="200"/>
    </location>
    <ligand>
        <name>NADP(+)</name>
        <dbReference type="ChEBI" id="CHEBI:58349"/>
    </ligand>
</feature>
<feature type="binding site" evidence="17">
    <location>
        <begin position="293"/>
        <end position="299"/>
    </location>
    <ligand>
        <name>NADP(+)</name>
        <dbReference type="ChEBI" id="CHEBI:58349"/>
    </ligand>
</feature>
<accession>A0A3L7JWZ2</accession>
<dbReference type="PANTHER" id="PTHR38011:SF7">
    <property type="entry name" value="2,5-DIAMINO-6-RIBOSYLAMINO-4(3H)-PYRIMIDINONE 5'-PHOSPHATE REDUCTASE"/>
    <property type="match status" value="1"/>
</dbReference>
<evidence type="ECO:0000256" key="1">
    <source>
        <dbReference type="ARBA" id="ARBA00002151"/>
    </source>
</evidence>
<feature type="binding site" evidence="18">
    <location>
        <position position="84"/>
    </location>
    <ligand>
        <name>Zn(2+)</name>
        <dbReference type="ChEBI" id="CHEBI:29105"/>
        <note>catalytic</note>
    </ligand>
</feature>
<keyword evidence="6 15" id="KW-0686">Riboflavin biosynthesis</keyword>
<evidence type="ECO:0000256" key="10">
    <source>
        <dbReference type="ARBA" id="ARBA00022857"/>
    </source>
</evidence>
<evidence type="ECO:0000256" key="18">
    <source>
        <dbReference type="PIRSR" id="PIRSR006769-3"/>
    </source>
</evidence>
<dbReference type="EC" id="1.1.1.193" evidence="15"/>
<evidence type="ECO:0000256" key="13">
    <source>
        <dbReference type="ARBA" id="ARBA00049861"/>
    </source>
</evidence>
<dbReference type="InterPro" id="IPR004794">
    <property type="entry name" value="Eubact_RibD"/>
</dbReference>
<evidence type="ECO:0000256" key="8">
    <source>
        <dbReference type="ARBA" id="ARBA00022801"/>
    </source>
</evidence>
<comment type="catalytic activity">
    <reaction evidence="14 15">
        <text>2,5-diamino-6-hydroxy-4-(5-phosphoribosylamino)-pyrimidine + H2O + H(+) = 5-amino-6-(5-phospho-D-ribosylamino)uracil + NH4(+)</text>
        <dbReference type="Rhea" id="RHEA:21868"/>
        <dbReference type="ChEBI" id="CHEBI:15377"/>
        <dbReference type="ChEBI" id="CHEBI:15378"/>
        <dbReference type="ChEBI" id="CHEBI:28938"/>
        <dbReference type="ChEBI" id="CHEBI:58453"/>
        <dbReference type="ChEBI" id="CHEBI:58614"/>
        <dbReference type="EC" id="3.5.4.26"/>
    </reaction>
</comment>
<dbReference type="PIRSF" id="PIRSF006769">
    <property type="entry name" value="RibD"/>
    <property type="match status" value="1"/>
</dbReference>
<reference evidence="20 21" key="1">
    <citation type="submission" date="2018-10" db="EMBL/GenBank/DDBJ databases">
        <title>Falsibacillus sp. genome draft.</title>
        <authorList>
            <person name="Shi S."/>
        </authorList>
    </citation>
    <scope>NUCLEOTIDE SEQUENCE [LARGE SCALE GENOMIC DNA]</scope>
    <source>
        <strain evidence="20 21">GY 10110</strain>
    </source>
</reference>
<dbReference type="Proteomes" id="UP000276770">
    <property type="component" value="Unassembled WGS sequence"/>
</dbReference>
<comment type="function">
    <text evidence="1 15">Converts 2,5-diamino-6-(ribosylamino)-4(3h)-pyrimidinone 5'-phosphate into 5-amino-6-(ribosylamino)-2,4(1h,3h)-pyrimidinedione 5'-phosphate.</text>
</comment>
<feature type="binding site" evidence="18">
    <location>
        <position position="50"/>
    </location>
    <ligand>
        <name>Zn(2+)</name>
        <dbReference type="ChEBI" id="CHEBI:29105"/>
        <note>catalytic</note>
    </ligand>
</feature>
<dbReference type="InterPro" id="IPR002125">
    <property type="entry name" value="CMP_dCMP_dom"/>
</dbReference>
<feature type="domain" description="CMP/dCMP-type deaminase" evidence="19">
    <location>
        <begin position="1"/>
        <end position="123"/>
    </location>
</feature>
<evidence type="ECO:0000256" key="14">
    <source>
        <dbReference type="ARBA" id="ARBA00049886"/>
    </source>
</evidence>
<dbReference type="InterPro" id="IPR024072">
    <property type="entry name" value="DHFR-like_dom_sf"/>
</dbReference>
<evidence type="ECO:0000256" key="16">
    <source>
        <dbReference type="PIRSR" id="PIRSR006769-1"/>
    </source>
</evidence>
<keyword evidence="12" id="KW-0511">Multifunctional enzyme</keyword>
<dbReference type="InterPro" id="IPR016193">
    <property type="entry name" value="Cytidine_deaminase-like"/>
</dbReference>
<dbReference type="PROSITE" id="PS00903">
    <property type="entry name" value="CYT_DCMP_DEAMINASES_1"/>
    <property type="match status" value="1"/>
</dbReference>
<comment type="similarity">
    <text evidence="4 15">In the N-terminal section; belongs to the cytidine and deoxycytidylate deaminase family.</text>
</comment>
<feature type="binding site" evidence="17">
    <location>
        <position position="170"/>
    </location>
    <ligand>
        <name>NADP(+)</name>
        <dbReference type="ChEBI" id="CHEBI:58349"/>
    </ligand>
</feature>
<dbReference type="InterPro" id="IPR016192">
    <property type="entry name" value="APOBEC/CMP_deaminase_Zn-bd"/>
</dbReference>
<evidence type="ECO:0000256" key="11">
    <source>
        <dbReference type="ARBA" id="ARBA00023002"/>
    </source>
</evidence>
<dbReference type="Pfam" id="PF01872">
    <property type="entry name" value="RibD_C"/>
    <property type="match status" value="1"/>
</dbReference>
<dbReference type="SUPFAM" id="SSF53927">
    <property type="entry name" value="Cytidine deaminase-like"/>
    <property type="match status" value="1"/>
</dbReference>
<dbReference type="InterPro" id="IPR050765">
    <property type="entry name" value="Riboflavin_Biosynth_HTPR"/>
</dbReference>
<dbReference type="UniPathway" id="UPA00275">
    <property type="reaction ID" value="UER00401"/>
</dbReference>
<name>A0A3L7JWZ2_9BACI</name>
<dbReference type="Gene3D" id="3.40.430.10">
    <property type="entry name" value="Dihydrofolate Reductase, subunit A"/>
    <property type="match status" value="1"/>
</dbReference>
<comment type="catalytic activity">
    <reaction evidence="13 15">
        <text>5-amino-6-(5-phospho-D-ribitylamino)uracil + NADP(+) = 5-amino-6-(5-phospho-D-ribosylamino)uracil + NADPH + H(+)</text>
        <dbReference type="Rhea" id="RHEA:17845"/>
        <dbReference type="ChEBI" id="CHEBI:15378"/>
        <dbReference type="ChEBI" id="CHEBI:57783"/>
        <dbReference type="ChEBI" id="CHEBI:58349"/>
        <dbReference type="ChEBI" id="CHEBI:58421"/>
        <dbReference type="ChEBI" id="CHEBI:58453"/>
        <dbReference type="EC" id="1.1.1.193"/>
    </reaction>
</comment>
<dbReference type="NCBIfam" id="TIGR00326">
    <property type="entry name" value="eubact_ribD"/>
    <property type="match status" value="1"/>
</dbReference>
<protein>
    <recommendedName>
        <fullName evidence="15">Riboflavin biosynthesis protein RibD</fullName>
    </recommendedName>
    <domain>
        <recommendedName>
            <fullName evidence="15">Diaminohydroxyphosphoribosylaminopyrimidine deaminase</fullName>
            <shortName evidence="15">DRAP deaminase</shortName>
            <ecNumber evidence="15">3.5.4.26</ecNumber>
        </recommendedName>
        <alternativeName>
            <fullName evidence="15">Riboflavin-specific deaminase</fullName>
        </alternativeName>
    </domain>
    <domain>
        <recommendedName>
            <fullName evidence="15">5-amino-6-(5-phosphoribosylamino)uracil reductase</fullName>
            <ecNumber evidence="15">1.1.1.193</ecNumber>
        </recommendedName>
        <alternativeName>
            <fullName evidence="15">HTP reductase</fullName>
        </alternativeName>
    </domain>
</protein>
<organism evidence="20 21">
    <name type="scientific">Falsibacillus albus</name>
    <dbReference type="NCBI Taxonomy" id="2478915"/>
    <lineage>
        <taxon>Bacteria</taxon>
        <taxon>Bacillati</taxon>
        <taxon>Bacillota</taxon>
        <taxon>Bacilli</taxon>
        <taxon>Bacillales</taxon>
        <taxon>Bacillaceae</taxon>
        <taxon>Falsibacillus</taxon>
    </lineage>
</organism>
<comment type="similarity">
    <text evidence="5 15">In the C-terminal section; belongs to the HTP reductase family.</text>
</comment>
<evidence type="ECO:0000259" key="19">
    <source>
        <dbReference type="PROSITE" id="PS51747"/>
    </source>
</evidence>
<evidence type="ECO:0000256" key="2">
    <source>
        <dbReference type="ARBA" id="ARBA00004882"/>
    </source>
</evidence>
<dbReference type="PANTHER" id="PTHR38011">
    <property type="entry name" value="DIHYDROFOLATE REDUCTASE FAMILY PROTEIN (AFU_ORTHOLOGUE AFUA_8G06820)"/>
    <property type="match status" value="1"/>
</dbReference>
<evidence type="ECO:0000256" key="9">
    <source>
        <dbReference type="ARBA" id="ARBA00022833"/>
    </source>
</evidence>